<comment type="caution">
    <text evidence="1">The sequence shown here is derived from an EMBL/GenBank/DDBJ whole genome shotgun (WGS) entry which is preliminary data.</text>
</comment>
<dbReference type="AlphaFoldDB" id="A0A944CF60"/>
<accession>A0A944CF60</accession>
<evidence type="ECO:0000313" key="2">
    <source>
        <dbReference type="Proteomes" id="UP000705379"/>
    </source>
</evidence>
<evidence type="ECO:0000313" key="1">
    <source>
        <dbReference type="EMBL" id="MBS8261437.1"/>
    </source>
</evidence>
<reference evidence="1" key="1">
    <citation type="submission" date="2018-08" db="EMBL/GenBank/DDBJ databases">
        <authorList>
            <person name="Jin W."/>
            <person name="Wang H."/>
            <person name="Yang Y."/>
            <person name="Li M."/>
            <person name="Liu J."/>
        </authorList>
    </citation>
    <scope>NUCLEOTIDE SEQUENCE</scope>
    <source>
        <strain evidence="1">AESS21</strain>
    </source>
</reference>
<name>A0A944CF60_9HYPH</name>
<dbReference type="Proteomes" id="UP000705379">
    <property type="component" value="Unassembled WGS sequence"/>
</dbReference>
<proteinExistence type="predicted"/>
<protein>
    <recommendedName>
        <fullName evidence="3">Chemotaxis protein CheZ</fullName>
    </recommendedName>
</protein>
<sequence length="252" mass="27522">MAAVKRSFRAESLMRVHADSSNDPVLTEERRHQEVMAEIGAMKALLAKGVPAASQEPALDAEAMSQKMMSEFRKELSEAAKLKTEIDAMYEAIAQTKKEIATLHHTTGAEGEDMTRVTNELDAVVSGTEGATDSILSAAEFIDETANTLSARLDGQDSDLANDIQERVVHIFEACNFQDLTGQRITKVVGTLRFIEDRIIQMMDIWGGIESFQEIEAVQQQLAEGDAALLNGPSLDTDMDVASQDDIDALFA</sequence>
<reference evidence="1" key="2">
    <citation type="journal article" date="2021" name="Microorganisms">
        <title>Bacterial Dimethylsulfoniopropionate Biosynthesis in the East China Sea.</title>
        <authorList>
            <person name="Liu J."/>
            <person name="Zhang Y."/>
            <person name="Liu J."/>
            <person name="Zhong H."/>
            <person name="Williams B.T."/>
            <person name="Zheng Y."/>
            <person name="Curson A.R.J."/>
            <person name="Sun C."/>
            <person name="Sun H."/>
            <person name="Song D."/>
            <person name="Wagner Mackenzie B."/>
            <person name="Bermejo Martinez A."/>
            <person name="Todd J.D."/>
            <person name="Zhang X.H."/>
        </authorList>
    </citation>
    <scope>NUCLEOTIDE SEQUENCE</scope>
    <source>
        <strain evidence="1">AESS21</strain>
    </source>
</reference>
<dbReference type="GO" id="GO:0050920">
    <property type="term" value="P:regulation of chemotaxis"/>
    <property type="evidence" value="ECO:0007669"/>
    <property type="project" value="InterPro"/>
</dbReference>
<gene>
    <name evidence="1" type="ORF">DYI23_14525</name>
</gene>
<dbReference type="Pfam" id="PF04344">
    <property type="entry name" value="CheZ"/>
    <property type="match status" value="1"/>
</dbReference>
<dbReference type="GO" id="GO:0009288">
    <property type="term" value="C:bacterial-type flagellum"/>
    <property type="evidence" value="ECO:0007669"/>
    <property type="project" value="InterPro"/>
</dbReference>
<dbReference type="SUPFAM" id="SSF75708">
    <property type="entry name" value="Chemotaxis phosphatase CheZ"/>
    <property type="match status" value="1"/>
</dbReference>
<dbReference type="Gene3D" id="1.10.287.500">
    <property type="entry name" value="Helix hairpin bin"/>
    <property type="match status" value="1"/>
</dbReference>
<dbReference type="InterPro" id="IPR007439">
    <property type="entry name" value="Chemotax_Pase_CheZ"/>
</dbReference>
<evidence type="ECO:0008006" key="3">
    <source>
        <dbReference type="Google" id="ProtNLM"/>
    </source>
</evidence>
<organism evidence="1 2">
    <name type="scientific">Roseibium polysiphoniae</name>
    <dbReference type="NCBI Taxonomy" id="2571221"/>
    <lineage>
        <taxon>Bacteria</taxon>
        <taxon>Pseudomonadati</taxon>
        <taxon>Pseudomonadota</taxon>
        <taxon>Alphaproteobacteria</taxon>
        <taxon>Hyphomicrobiales</taxon>
        <taxon>Stappiaceae</taxon>
        <taxon>Roseibium</taxon>
    </lineage>
</organism>
<dbReference type="GO" id="GO:0003824">
    <property type="term" value="F:catalytic activity"/>
    <property type="evidence" value="ECO:0007669"/>
    <property type="project" value="InterPro"/>
</dbReference>
<dbReference type="EMBL" id="QTKU01000003">
    <property type="protein sequence ID" value="MBS8261437.1"/>
    <property type="molecule type" value="Genomic_DNA"/>
</dbReference>